<dbReference type="InterPro" id="IPR002018">
    <property type="entry name" value="CarbesteraseB"/>
</dbReference>
<organism evidence="7">
    <name type="scientific">Timema californicum</name>
    <name type="common">California timema</name>
    <name type="synonym">Walking stick</name>
    <dbReference type="NCBI Taxonomy" id="61474"/>
    <lineage>
        <taxon>Eukaryota</taxon>
        <taxon>Metazoa</taxon>
        <taxon>Ecdysozoa</taxon>
        <taxon>Arthropoda</taxon>
        <taxon>Hexapoda</taxon>
        <taxon>Insecta</taxon>
        <taxon>Pterygota</taxon>
        <taxon>Neoptera</taxon>
        <taxon>Polyneoptera</taxon>
        <taxon>Phasmatodea</taxon>
        <taxon>Timematodea</taxon>
        <taxon>Timematoidea</taxon>
        <taxon>Timematidae</taxon>
        <taxon>Timema</taxon>
    </lineage>
</organism>
<keyword evidence="4" id="KW-0325">Glycoprotein</keyword>
<evidence type="ECO:0000259" key="6">
    <source>
        <dbReference type="Pfam" id="PF00135"/>
    </source>
</evidence>
<dbReference type="AlphaFoldDB" id="A0A7R9JIN7"/>
<evidence type="ECO:0000256" key="2">
    <source>
        <dbReference type="ARBA" id="ARBA00022487"/>
    </source>
</evidence>
<dbReference type="Gene3D" id="3.40.50.1820">
    <property type="entry name" value="alpha/beta hydrolase"/>
    <property type="match status" value="1"/>
</dbReference>
<dbReference type="PANTHER" id="PTHR43142">
    <property type="entry name" value="CARBOXYLIC ESTER HYDROLASE"/>
    <property type="match status" value="1"/>
</dbReference>
<protein>
    <recommendedName>
        <fullName evidence="5">Carboxylic ester hydrolase</fullName>
        <ecNumber evidence="5">3.1.1.-</ecNumber>
    </recommendedName>
</protein>
<keyword evidence="2" id="KW-0719">Serine esterase</keyword>
<gene>
    <name evidence="7" type="ORF">TCMB3V08_LOCUS12285</name>
</gene>
<feature type="domain" description="Carboxylesterase type B" evidence="6">
    <location>
        <begin position="13"/>
        <end position="76"/>
    </location>
</feature>
<evidence type="ECO:0000256" key="3">
    <source>
        <dbReference type="ARBA" id="ARBA00022801"/>
    </source>
</evidence>
<evidence type="ECO:0000313" key="7">
    <source>
        <dbReference type="EMBL" id="CAD7579752.1"/>
    </source>
</evidence>
<comment type="similarity">
    <text evidence="1 5">Belongs to the type-B carboxylesterase/lipase family.</text>
</comment>
<dbReference type="Pfam" id="PF00135">
    <property type="entry name" value="COesterase"/>
    <property type="match status" value="1"/>
</dbReference>
<accession>A0A7R9JIN7</accession>
<proteinExistence type="inferred from homology"/>
<dbReference type="PROSITE" id="PS00122">
    <property type="entry name" value="CARBOXYLESTERASE_B_1"/>
    <property type="match status" value="1"/>
</dbReference>
<dbReference type="EC" id="3.1.1.-" evidence="5"/>
<dbReference type="InterPro" id="IPR019826">
    <property type="entry name" value="Carboxylesterase_B_AS"/>
</dbReference>
<dbReference type="GO" id="GO:0052689">
    <property type="term" value="F:carboxylic ester hydrolase activity"/>
    <property type="evidence" value="ECO:0007669"/>
    <property type="project" value="UniProtKB-KW"/>
</dbReference>
<reference evidence="7" key="1">
    <citation type="submission" date="2020-11" db="EMBL/GenBank/DDBJ databases">
        <authorList>
            <person name="Tran Van P."/>
        </authorList>
    </citation>
    <scope>NUCLEOTIDE SEQUENCE</scope>
</reference>
<keyword evidence="3 5" id="KW-0378">Hydrolase</keyword>
<evidence type="ECO:0000256" key="5">
    <source>
        <dbReference type="RuleBase" id="RU361235"/>
    </source>
</evidence>
<evidence type="ECO:0000256" key="4">
    <source>
        <dbReference type="ARBA" id="ARBA00023180"/>
    </source>
</evidence>
<dbReference type="PANTHER" id="PTHR43142:SF1">
    <property type="entry name" value="CARBOXYLIC ESTER HYDROLASE"/>
    <property type="match status" value="1"/>
</dbReference>
<dbReference type="InterPro" id="IPR029058">
    <property type="entry name" value="AB_hydrolase_fold"/>
</dbReference>
<dbReference type="EMBL" id="OE193683">
    <property type="protein sequence ID" value="CAD7579752.1"/>
    <property type="molecule type" value="Genomic_DNA"/>
</dbReference>
<sequence>MSQTQVILLHCRGFYHSDESDVSANNGLRDQTMALRWVQDNIEQFGGDPDNVTIFGESAGGGSVHHLLLSPLTKGTTYAHETDRYEVLNNDFQLSGKAKVTVI</sequence>
<dbReference type="SUPFAM" id="SSF53474">
    <property type="entry name" value="alpha/beta-Hydrolases"/>
    <property type="match status" value="1"/>
</dbReference>
<evidence type="ECO:0000256" key="1">
    <source>
        <dbReference type="ARBA" id="ARBA00005964"/>
    </source>
</evidence>
<name>A0A7R9JIN7_TIMCA</name>